<dbReference type="EMBL" id="KE343577">
    <property type="protein sequence ID" value="EXB36418.1"/>
    <property type="molecule type" value="Genomic_DNA"/>
</dbReference>
<evidence type="ECO:0000313" key="2">
    <source>
        <dbReference type="EMBL" id="EXB36418.1"/>
    </source>
</evidence>
<gene>
    <name evidence="2" type="ORF">L484_001118</name>
</gene>
<proteinExistence type="predicted"/>
<reference evidence="3" key="1">
    <citation type="submission" date="2013-01" db="EMBL/GenBank/DDBJ databases">
        <title>Draft Genome Sequence of a Mulberry Tree, Morus notabilis C.K. Schneid.</title>
        <authorList>
            <person name="He N."/>
            <person name="Zhao S."/>
        </authorList>
    </citation>
    <scope>NUCLEOTIDE SEQUENCE</scope>
</reference>
<sequence>MGLERWKPPNFDGDGNKSTNFDGDGNALTMMAVFLDRICTVMHICSERKRERGVVLQKKGRREGLREREWATVEKESKK</sequence>
<feature type="region of interest" description="Disordered" evidence="1">
    <location>
        <begin position="1"/>
        <end position="22"/>
    </location>
</feature>
<protein>
    <submittedName>
        <fullName evidence="2">Uncharacterized protein</fullName>
    </submittedName>
</protein>
<dbReference type="AlphaFoldDB" id="W9QQN0"/>
<dbReference type="Proteomes" id="UP000030645">
    <property type="component" value="Unassembled WGS sequence"/>
</dbReference>
<keyword evidence="3" id="KW-1185">Reference proteome</keyword>
<accession>W9QQN0</accession>
<evidence type="ECO:0000313" key="3">
    <source>
        <dbReference type="Proteomes" id="UP000030645"/>
    </source>
</evidence>
<evidence type="ECO:0000256" key="1">
    <source>
        <dbReference type="SAM" id="MobiDB-lite"/>
    </source>
</evidence>
<name>W9QQN0_9ROSA</name>
<organism evidence="2 3">
    <name type="scientific">Morus notabilis</name>
    <dbReference type="NCBI Taxonomy" id="981085"/>
    <lineage>
        <taxon>Eukaryota</taxon>
        <taxon>Viridiplantae</taxon>
        <taxon>Streptophyta</taxon>
        <taxon>Embryophyta</taxon>
        <taxon>Tracheophyta</taxon>
        <taxon>Spermatophyta</taxon>
        <taxon>Magnoliopsida</taxon>
        <taxon>eudicotyledons</taxon>
        <taxon>Gunneridae</taxon>
        <taxon>Pentapetalae</taxon>
        <taxon>rosids</taxon>
        <taxon>fabids</taxon>
        <taxon>Rosales</taxon>
        <taxon>Moraceae</taxon>
        <taxon>Moreae</taxon>
        <taxon>Morus</taxon>
    </lineage>
</organism>